<accession>R4UH68</accession>
<feature type="domain" description="Gfo/Idh/MocA-like oxidoreductase N-terminal" evidence="3">
    <location>
        <begin position="1"/>
        <end position="121"/>
    </location>
</feature>
<dbReference type="OrthoDB" id="251184at2"/>
<dbReference type="InterPro" id="IPR050984">
    <property type="entry name" value="Gfo/Idh/MocA_domain"/>
</dbReference>
<dbReference type="EMBL" id="CP005077">
    <property type="protein sequence ID" value="AGM24666.1"/>
    <property type="molecule type" value="Genomic_DNA"/>
</dbReference>
<gene>
    <name evidence="5" type="ORF">SCHRY_v1c00790</name>
</gene>
<dbReference type="eggNOG" id="COG0673">
    <property type="taxonomic scope" value="Bacteria"/>
</dbReference>
<comment type="similarity">
    <text evidence="1">Belongs to the Gfo/Idh/MocA family.</text>
</comment>
<organism evidence="5 6">
    <name type="scientific">Spiroplasma chrysopicola DF-1</name>
    <dbReference type="NCBI Taxonomy" id="1276227"/>
    <lineage>
        <taxon>Bacteria</taxon>
        <taxon>Bacillati</taxon>
        <taxon>Mycoplasmatota</taxon>
        <taxon>Mollicutes</taxon>
        <taxon>Entomoplasmatales</taxon>
        <taxon>Spiroplasmataceae</taxon>
        <taxon>Spiroplasma</taxon>
    </lineage>
</organism>
<dbReference type="Pfam" id="PF22725">
    <property type="entry name" value="GFO_IDH_MocA_C3"/>
    <property type="match status" value="1"/>
</dbReference>
<protein>
    <submittedName>
        <fullName evidence="5">Uncharacterized protein</fullName>
    </submittedName>
</protein>
<evidence type="ECO:0000256" key="1">
    <source>
        <dbReference type="ARBA" id="ARBA00010928"/>
    </source>
</evidence>
<dbReference type="SUPFAM" id="SSF55347">
    <property type="entry name" value="Glyceraldehyde-3-phosphate dehydrogenase-like, C-terminal domain"/>
    <property type="match status" value="1"/>
</dbReference>
<dbReference type="AlphaFoldDB" id="R4UH68"/>
<evidence type="ECO:0000313" key="5">
    <source>
        <dbReference type="EMBL" id="AGM24666.1"/>
    </source>
</evidence>
<keyword evidence="6" id="KW-1185">Reference proteome</keyword>
<dbReference type="PANTHER" id="PTHR22604">
    <property type="entry name" value="OXIDOREDUCTASES"/>
    <property type="match status" value="1"/>
</dbReference>
<dbReference type="SUPFAM" id="SSF51735">
    <property type="entry name" value="NAD(P)-binding Rossmann-fold domains"/>
    <property type="match status" value="1"/>
</dbReference>
<dbReference type="InterPro" id="IPR055170">
    <property type="entry name" value="GFO_IDH_MocA-like_dom"/>
</dbReference>
<dbReference type="Gene3D" id="3.30.360.10">
    <property type="entry name" value="Dihydrodipicolinate Reductase, domain 2"/>
    <property type="match status" value="1"/>
</dbReference>
<evidence type="ECO:0000313" key="6">
    <source>
        <dbReference type="Proteomes" id="UP000013964"/>
    </source>
</evidence>
<keyword evidence="2" id="KW-0560">Oxidoreductase</keyword>
<sequence length="350" mass="39017">MRIVCIGAGRIVKWFCEDLAFSKYRDKIKLYGIYNRTKQKAEIYQENYQFEIVYEDLTAVIADKNNYDLVYVGTSDETHYQIAKLLLSAQIPVFCEKPLALSYHEAQELYQIAQDQQVLLFDGIKTGFSPAYQAMKADIQAGLIGKVQYLRASHAKISTSGQIPNPQSNDQNFAGLHLAGGVYALFIGLDILGPIKTTMHLNNSYPNHPAISTSVLTNRHQNNGISTIIASDSLTSDLSAEILGTKGYIKLGGNLAKYNQDYRKDSCHMAYTYQVYDTNGNILKNVDLPLTTKGEGLFLEIDHLYELWINKQLASPIVPPTISLAIIEILAKTNNTNDYEVVAIKGGKSE</sequence>
<evidence type="ECO:0000259" key="4">
    <source>
        <dbReference type="Pfam" id="PF22725"/>
    </source>
</evidence>
<dbReference type="Proteomes" id="UP000013964">
    <property type="component" value="Chromosome"/>
</dbReference>
<name>R4UH68_9MOLU</name>
<reference evidence="5 6" key="1">
    <citation type="journal article" date="2013" name="Genome Biol. Evol.">
        <title>Complete genomes of two dipteran-associated spiroplasmas provided insights into the origin, dynamics, and impacts of viral invasion in spiroplasma.</title>
        <authorList>
            <person name="Ku C."/>
            <person name="Lo W.S."/>
            <person name="Chen L.L."/>
            <person name="Kuo C.H."/>
        </authorList>
    </citation>
    <scope>NUCLEOTIDE SEQUENCE [LARGE SCALE GENOMIC DNA]</scope>
    <source>
        <strain evidence="5 6">DF-1</strain>
    </source>
</reference>
<feature type="domain" description="GFO/IDH/MocA-like oxidoreductase" evidence="4">
    <location>
        <begin position="132"/>
        <end position="249"/>
    </location>
</feature>
<evidence type="ECO:0000259" key="3">
    <source>
        <dbReference type="Pfam" id="PF01408"/>
    </source>
</evidence>
<dbReference type="InterPro" id="IPR000683">
    <property type="entry name" value="Gfo/Idh/MocA-like_OxRdtase_N"/>
</dbReference>
<dbReference type="KEGG" id="scr:SCHRY_v1c00790"/>
<dbReference type="GO" id="GO:0000166">
    <property type="term" value="F:nucleotide binding"/>
    <property type="evidence" value="ECO:0007669"/>
    <property type="project" value="InterPro"/>
</dbReference>
<dbReference type="PANTHER" id="PTHR22604:SF105">
    <property type="entry name" value="TRANS-1,2-DIHYDROBENZENE-1,2-DIOL DEHYDROGENASE"/>
    <property type="match status" value="1"/>
</dbReference>
<dbReference type="HOGENOM" id="CLU_792032_0_0_14"/>
<proteinExistence type="inferred from homology"/>
<dbReference type="GO" id="GO:0016491">
    <property type="term" value="F:oxidoreductase activity"/>
    <property type="evidence" value="ECO:0007669"/>
    <property type="project" value="UniProtKB-KW"/>
</dbReference>
<dbReference type="InterPro" id="IPR036291">
    <property type="entry name" value="NAD(P)-bd_dom_sf"/>
</dbReference>
<dbReference type="RefSeq" id="WP_016338493.1">
    <property type="nucleotide sequence ID" value="NC_021280.1"/>
</dbReference>
<dbReference type="STRING" id="1276227.SCHRY_v1c00790"/>
<dbReference type="PATRIC" id="fig|1276227.3.peg.78"/>
<dbReference type="Gene3D" id="3.40.50.720">
    <property type="entry name" value="NAD(P)-binding Rossmann-like Domain"/>
    <property type="match status" value="1"/>
</dbReference>
<dbReference type="Pfam" id="PF01408">
    <property type="entry name" value="GFO_IDH_MocA"/>
    <property type="match status" value="1"/>
</dbReference>
<evidence type="ECO:0000256" key="2">
    <source>
        <dbReference type="ARBA" id="ARBA00023002"/>
    </source>
</evidence>